<organism evidence="1">
    <name type="scientific">Rhizophora mucronata</name>
    <name type="common">Asiatic mangrove</name>
    <dbReference type="NCBI Taxonomy" id="61149"/>
    <lineage>
        <taxon>Eukaryota</taxon>
        <taxon>Viridiplantae</taxon>
        <taxon>Streptophyta</taxon>
        <taxon>Embryophyta</taxon>
        <taxon>Tracheophyta</taxon>
        <taxon>Spermatophyta</taxon>
        <taxon>Magnoliopsida</taxon>
        <taxon>eudicotyledons</taxon>
        <taxon>Gunneridae</taxon>
        <taxon>Pentapetalae</taxon>
        <taxon>rosids</taxon>
        <taxon>fabids</taxon>
        <taxon>Malpighiales</taxon>
        <taxon>Rhizophoraceae</taxon>
        <taxon>Rhizophora</taxon>
    </lineage>
</organism>
<protein>
    <submittedName>
        <fullName evidence="1">Uncharacterized protein</fullName>
    </submittedName>
</protein>
<reference evidence="1" key="1">
    <citation type="submission" date="2018-02" db="EMBL/GenBank/DDBJ databases">
        <title>Rhizophora mucronata_Transcriptome.</title>
        <authorList>
            <person name="Meera S.P."/>
            <person name="Sreeshan A."/>
            <person name="Augustine A."/>
        </authorList>
    </citation>
    <scope>NUCLEOTIDE SEQUENCE</scope>
    <source>
        <tissue evidence="1">Leaf</tissue>
    </source>
</reference>
<proteinExistence type="predicted"/>
<accession>A0A2P2QAA9</accession>
<sequence length="41" mass="4529">MINLISIKSSPQWLASHVSGHQISSIITSKCLKNKVSIICY</sequence>
<evidence type="ECO:0000313" key="1">
    <source>
        <dbReference type="EMBL" id="MBX63829.1"/>
    </source>
</evidence>
<dbReference type="EMBL" id="GGEC01083345">
    <property type="protein sequence ID" value="MBX63829.1"/>
    <property type="molecule type" value="Transcribed_RNA"/>
</dbReference>
<dbReference type="AlphaFoldDB" id="A0A2P2QAA9"/>
<name>A0A2P2QAA9_RHIMU</name>